<dbReference type="GO" id="GO:0031982">
    <property type="term" value="C:vesicle"/>
    <property type="evidence" value="ECO:0007669"/>
    <property type="project" value="TreeGrafter"/>
</dbReference>
<dbReference type="AlphaFoldDB" id="A0A1A7X125"/>
<evidence type="ECO:0000256" key="1">
    <source>
        <dbReference type="ARBA" id="ARBA00009403"/>
    </source>
</evidence>
<dbReference type="GO" id="GO:0004869">
    <property type="term" value="F:cysteine-type endopeptidase inhibitor activity"/>
    <property type="evidence" value="ECO:0007669"/>
    <property type="project" value="InterPro"/>
</dbReference>
<evidence type="ECO:0000259" key="3">
    <source>
        <dbReference type="SMART" id="SM00043"/>
    </source>
</evidence>
<dbReference type="GO" id="GO:0005615">
    <property type="term" value="C:extracellular space"/>
    <property type="evidence" value="ECO:0007669"/>
    <property type="project" value="TreeGrafter"/>
</dbReference>
<feature type="domain" description="Cystatin" evidence="3">
    <location>
        <begin position="35"/>
        <end position="141"/>
    </location>
</feature>
<gene>
    <name evidence="4" type="primary">OLA.8291</name>
</gene>
<comment type="similarity">
    <text evidence="1">Belongs to the cystatin family.</text>
</comment>
<accession>A0A1A7X125</accession>
<reference evidence="4" key="1">
    <citation type="submission" date="2016-05" db="EMBL/GenBank/DDBJ databases">
        <authorList>
            <person name="Lavstsen T."/>
            <person name="Jespersen J.S."/>
        </authorList>
    </citation>
    <scope>NUCLEOTIDE SEQUENCE</scope>
    <source>
        <tissue evidence="4">Brain</tissue>
    </source>
</reference>
<dbReference type="SMART" id="SM00043">
    <property type="entry name" value="CY"/>
    <property type="match status" value="1"/>
</dbReference>
<organism evidence="4">
    <name type="scientific">Iconisemion striatum</name>
    <dbReference type="NCBI Taxonomy" id="60296"/>
    <lineage>
        <taxon>Eukaryota</taxon>
        <taxon>Metazoa</taxon>
        <taxon>Chordata</taxon>
        <taxon>Craniata</taxon>
        <taxon>Vertebrata</taxon>
        <taxon>Euteleostomi</taxon>
        <taxon>Actinopterygii</taxon>
        <taxon>Neopterygii</taxon>
        <taxon>Teleostei</taxon>
        <taxon>Neoteleostei</taxon>
        <taxon>Acanthomorphata</taxon>
        <taxon>Ovalentaria</taxon>
        <taxon>Atherinomorphae</taxon>
        <taxon>Cyprinodontiformes</taxon>
        <taxon>Nothobranchiidae</taxon>
        <taxon>Iconisemion</taxon>
    </lineage>
</organism>
<proteinExistence type="inferred from homology"/>
<dbReference type="CDD" id="cd00042">
    <property type="entry name" value="CY"/>
    <property type="match status" value="1"/>
</dbReference>
<dbReference type="InterPro" id="IPR046350">
    <property type="entry name" value="Cystatin_sf"/>
</dbReference>
<reference evidence="4" key="2">
    <citation type="submission" date="2016-06" db="EMBL/GenBank/DDBJ databases">
        <title>The genome of a short-lived fish provides insights into sex chromosome evolution and the genetic control of aging.</title>
        <authorList>
            <person name="Reichwald K."/>
            <person name="Felder M."/>
            <person name="Petzold A."/>
            <person name="Koch P."/>
            <person name="Groth M."/>
            <person name="Platzer M."/>
        </authorList>
    </citation>
    <scope>NUCLEOTIDE SEQUENCE</scope>
    <source>
        <tissue evidence="4">Brain</tissue>
    </source>
</reference>
<feature type="chain" id="PRO_5015018390" description="Cystatin domain-containing protein" evidence="2">
    <location>
        <begin position="22"/>
        <end position="147"/>
    </location>
</feature>
<dbReference type="Pfam" id="PF00031">
    <property type="entry name" value="Cystatin"/>
    <property type="match status" value="1"/>
</dbReference>
<dbReference type="PANTHER" id="PTHR46186:SF13">
    <property type="entry name" value="SI:BUSM1-57F23.1"/>
    <property type="match status" value="1"/>
</dbReference>
<dbReference type="EMBL" id="HADW01010311">
    <property type="protein sequence ID" value="SBP11711.1"/>
    <property type="molecule type" value="Transcribed_RNA"/>
</dbReference>
<feature type="signal peptide" evidence="2">
    <location>
        <begin position="1"/>
        <end position="21"/>
    </location>
</feature>
<sequence>MKMSLLFSVLICLSVVQLCVGDQPAQEVVTTRQVPLLGGWFEKDPESSDVQKAVQHAVQVFNEKSKAKKVFKLVSVESAKSQVTNTINFKVETVLGKTKCLKSENHDLKSCSLDQKRLECTFDVTFKVRNNKYQLQNQKCKKLVKKV</sequence>
<name>A0A1A7X125_9TELE</name>
<evidence type="ECO:0000256" key="2">
    <source>
        <dbReference type="SAM" id="SignalP"/>
    </source>
</evidence>
<dbReference type="SUPFAM" id="SSF54403">
    <property type="entry name" value="Cystatin/monellin"/>
    <property type="match status" value="1"/>
</dbReference>
<evidence type="ECO:0000313" key="4">
    <source>
        <dbReference type="EMBL" id="SBP11711.1"/>
    </source>
</evidence>
<dbReference type="GO" id="GO:0005737">
    <property type="term" value="C:cytoplasm"/>
    <property type="evidence" value="ECO:0007669"/>
    <property type="project" value="TreeGrafter"/>
</dbReference>
<dbReference type="InterPro" id="IPR000010">
    <property type="entry name" value="Cystatin_dom"/>
</dbReference>
<dbReference type="PANTHER" id="PTHR46186">
    <property type="entry name" value="CYSTATIN"/>
    <property type="match status" value="1"/>
</dbReference>
<dbReference type="EMBL" id="HADX01003340">
    <property type="protein sequence ID" value="SBP25572.1"/>
    <property type="molecule type" value="Transcribed_RNA"/>
</dbReference>
<keyword evidence="2" id="KW-0732">Signal</keyword>
<dbReference type="Gene3D" id="3.10.450.10">
    <property type="match status" value="1"/>
</dbReference>
<protein>
    <recommendedName>
        <fullName evidence="3">Cystatin domain-containing protein</fullName>
    </recommendedName>
</protein>